<accession>A0ABM5Y831</accession>
<keyword evidence="1" id="KW-1133">Transmembrane helix</keyword>
<organism evidence="2 3">
    <name type="scientific">Anaerotignum propionicum DSM 1682</name>
    <dbReference type="NCBI Taxonomy" id="991789"/>
    <lineage>
        <taxon>Bacteria</taxon>
        <taxon>Bacillati</taxon>
        <taxon>Bacillota</taxon>
        <taxon>Clostridia</taxon>
        <taxon>Lachnospirales</taxon>
        <taxon>Anaerotignaceae</taxon>
        <taxon>Anaerotignum</taxon>
    </lineage>
</organism>
<evidence type="ECO:0000256" key="1">
    <source>
        <dbReference type="SAM" id="Phobius"/>
    </source>
</evidence>
<gene>
    <name evidence="2" type="ORF">CPRO_02990</name>
</gene>
<dbReference type="InterPro" id="IPR015001">
    <property type="entry name" value="DUF1850"/>
</dbReference>
<protein>
    <recommendedName>
        <fullName evidence="4">DUF1850 domain-containing protein</fullName>
    </recommendedName>
</protein>
<dbReference type="Pfam" id="PF08905">
    <property type="entry name" value="DUF1850"/>
    <property type="match status" value="1"/>
</dbReference>
<proteinExistence type="predicted"/>
<evidence type="ECO:0008006" key="4">
    <source>
        <dbReference type="Google" id="ProtNLM"/>
    </source>
</evidence>
<reference evidence="2 3" key="1">
    <citation type="journal article" date="2016" name="Genome Announc.">
        <title>Complete Genome Sequence of the Amino Acid-Fermenting Clostridium propionicum X2 (DSM 1682).</title>
        <authorList>
            <person name="Poehlein A."/>
            <person name="Schlien K."/>
            <person name="Chowdhury N.P."/>
            <person name="Gottschalk G."/>
            <person name="Buckel W."/>
            <person name="Daniel R."/>
        </authorList>
    </citation>
    <scope>NUCLEOTIDE SEQUENCE [LARGE SCALE GENOMIC DNA]</scope>
    <source>
        <strain evidence="2 3">X2</strain>
    </source>
</reference>
<keyword evidence="1" id="KW-0812">Transmembrane</keyword>
<dbReference type="EMBL" id="CP014223">
    <property type="protein sequence ID" value="AMJ39921.1"/>
    <property type="molecule type" value="Genomic_DNA"/>
</dbReference>
<dbReference type="Proteomes" id="UP000068026">
    <property type="component" value="Chromosome"/>
</dbReference>
<reference evidence="3" key="2">
    <citation type="submission" date="2016-01" db="EMBL/GenBank/DDBJ databases">
        <authorList>
            <person name="Poehlein A."/>
            <person name="Schlien K."/>
            <person name="Gottschalk G."/>
            <person name="Buckel W."/>
            <person name="Daniel R."/>
        </authorList>
    </citation>
    <scope>NUCLEOTIDE SEQUENCE [LARGE SCALE GENOMIC DNA]</scope>
    <source>
        <strain evidence="3">X2</strain>
    </source>
</reference>
<keyword evidence="3" id="KW-1185">Reference proteome</keyword>
<feature type="transmembrane region" description="Helical" evidence="1">
    <location>
        <begin position="12"/>
        <end position="31"/>
    </location>
</feature>
<keyword evidence="1" id="KW-0472">Membrane</keyword>
<evidence type="ECO:0000313" key="2">
    <source>
        <dbReference type="EMBL" id="AMJ39921.1"/>
    </source>
</evidence>
<name>A0ABM5Y831_ANAPI</name>
<evidence type="ECO:0000313" key="3">
    <source>
        <dbReference type="Proteomes" id="UP000068026"/>
    </source>
</evidence>
<sequence length="174" mass="19354">MLKGCKFSFKQIVGIVVAIIAIIIATAIFLVNHTEDCLILRNGRTGKILASYPMEEGGEFSVRFKHSVNKSPVEDRYRIENGGIVVYQTVYYNFGAGVQTELEEGQTLTYGKDGSMIISGIDKPIADLSYNVSPVYDHILLINGEEVSLRQLCGKERTVSFFYEKGTEKQSAEN</sequence>